<protein>
    <recommendedName>
        <fullName evidence="4">RAMA domain-containing protein</fullName>
    </recommendedName>
</protein>
<evidence type="ECO:0000256" key="1">
    <source>
        <dbReference type="SAM" id="MobiDB-lite"/>
    </source>
</evidence>
<feature type="region of interest" description="Disordered" evidence="1">
    <location>
        <begin position="229"/>
        <end position="261"/>
    </location>
</feature>
<gene>
    <name evidence="2" type="ORF">AFE02nite_17660</name>
</gene>
<feature type="compositionally biased region" description="Basic and acidic residues" evidence="1">
    <location>
        <begin position="229"/>
        <end position="239"/>
    </location>
</feature>
<feature type="compositionally biased region" description="Basic and acidic residues" evidence="1">
    <location>
        <begin position="161"/>
        <end position="178"/>
    </location>
</feature>
<sequence length="394" mass="42594">MVADQLDALLGEHLMPLRARTPGRDEPYLLAVDASGQPVVVEVVAILDEDAVMAALRHAGRAARMTTRDLAEAYSGGADRFASHLAAFRLTVPATALLSTFVRGGARLLLVCSHVSAGAADVLEFLLQPRYQVDVLRAQVVTEPDGQRVVELSPVARPTPPRRDFELPPWAEPERPDPLFDPTPLFRSTSATRPERRLGPSTPLQRWDDPFDDERYSLARRYDDVRGDPWERRHDERRSPARVTASQPVAPQPPVAAAPVAPPPAYERVQAAPAPHVPTPARPAPAVVAPPYAVRMAERAPEPADPVLVALADALEGPAPLVWCPDGDVCFEATLRPDGFVELANGSRFGDVDAATRAISGVDGPLDSWQVWHVDSATGPTLAELAAAVFPEQF</sequence>
<evidence type="ECO:0000313" key="2">
    <source>
        <dbReference type="EMBL" id="GEN80032.1"/>
    </source>
</evidence>
<dbReference type="AlphaFoldDB" id="A0A511YXW3"/>
<keyword evidence="3" id="KW-1185">Reference proteome</keyword>
<name>A0A511YXW3_9CELL</name>
<reference evidence="2 3" key="1">
    <citation type="submission" date="2019-07" db="EMBL/GenBank/DDBJ databases">
        <title>Whole genome shotgun sequence of Actinotalea fermentans NBRC 105374.</title>
        <authorList>
            <person name="Hosoyama A."/>
            <person name="Uohara A."/>
            <person name="Ohji S."/>
            <person name="Ichikawa N."/>
        </authorList>
    </citation>
    <scope>NUCLEOTIDE SEQUENCE [LARGE SCALE GENOMIC DNA]</scope>
    <source>
        <strain evidence="2 3">NBRC 105374</strain>
    </source>
</reference>
<comment type="caution">
    <text evidence="2">The sequence shown here is derived from an EMBL/GenBank/DDBJ whole genome shotgun (WGS) entry which is preliminary data.</text>
</comment>
<dbReference type="Proteomes" id="UP000321484">
    <property type="component" value="Unassembled WGS sequence"/>
</dbReference>
<feature type="region of interest" description="Disordered" evidence="1">
    <location>
        <begin position="152"/>
        <end position="210"/>
    </location>
</feature>
<accession>A0A511YXW3</accession>
<evidence type="ECO:0008006" key="4">
    <source>
        <dbReference type="Google" id="ProtNLM"/>
    </source>
</evidence>
<feature type="compositionally biased region" description="Pro residues" evidence="1">
    <location>
        <begin position="250"/>
        <end position="261"/>
    </location>
</feature>
<evidence type="ECO:0000313" key="3">
    <source>
        <dbReference type="Proteomes" id="UP000321484"/>
    </source>
</evidence>
<dbReference type="EMBL" id="BJYK01000004">
    <property type="protein sequence ID" value="GEN80032.1"/>
    <property type="molecule type" value="Genomic_DNA"/>
</dbReference>
<proteinExistence type="predicted"/>
<organism evidence="2 3">
    <name type="scientific">Actinotalea fermentans</name>
    <dbReference type="NCBI Taxonomy" id="43671"/>
    <lineage>
        <taxon>Bacteria</taxon>
        <taxon>Bacillati</taxon>
        <taxon>Actinomycetota</taxon>
        <taxon>Actinomycetes</taxon>
        <taxon>Micrococcales</taxon>
        <taxon>Cellulomonadaceae</taxon>
        <taxon>Actinotalea</taxon>
    </lineage>
</organism>